<sequence>MPFPDGIPKILGNMPMEVQQMIWTEAIVSDHVDRVVPVLYGSNKIVLRSDITTLSKYFHLSPASRAAAQRVYDLQLPIVKDGKPGYVRLSSSLDIFFISAWGYTLGINAFSPLFQLSPTLSPPRGARQS</sequence>
<evidence type="ECO:0000313" key="2">
    <source>
        <dbReference type="Proteomes" id="UP001433268"/>
    </source>
</evidence>
<gene>
    <name evidence="1" type="ORF">PG997_008690</name>
</gene>
<protein>
    <submittedName>
        <fullName evidence="1">Uncharacterized protein</fullName>
    </submittedName>
</protein>
<evidence type="ECO:0000313" key="1">
    <source>
        <dbReference type="EMBL" id="KAK8080872.1"/>
    </source>
</evidence>
<organism evidence="1 2">
    <name type="scientific">Apiospora hydei</name>
    <dbReference type="NCBI Taxonomy" id="1337664"/>
    <lineage>
        <taxon>Eukaryota</taxon>
        <taxon>Fungi</taxon>
        <taxon>Dikarya</taxon>
        <taxon>Ascomycota</taxon>
        <taxon>Pezizomycotina</taxon>
        <taxon>Sordariomycetes</taxon>
        <taxon>Xylariomycetidae</taxon>
        <taxon>Amphisphaeriales</taxon>
        <taxon>Apiosporaceae</taxon>
        <taxon>Apiospora</taxon>
    </lineage>
</organism>
<comment type="caution">
    <text evidence="1">The sequence shown here is derived from an EMBL/GenBank/DDBJ whole genome shotgun (WGS) entry which is preliminary data.</text>
</comment>
<dbReference type="RefSeq" id="XP_066668347.1">
    <property type="nucleotide sequence ID" value="XM_066813005.1"/>
</dbReference>
<dbReference type="GeneID" id="92046065"/>
<name>A0ABR1WCY9_9PEZI</name>
<reference evidence="1 2" key="1">
    <citation type="submission" date="2023-01" db="EMBL/GenBank/DDBJ databases">
        <title>Analysis of 21 Apiospora genomes using comparative genomics revels a genus with tremendous synthesis potential of carbohydrate active enzymes and secondary metabolites.</title>
        <authorList>
            <person name="Sorensen T."/>
        </authorList>
    </citation>
    <scope>NUCLEOTIDE SEQUENCE [LARGE SCALE GENOMIC DNA]</scope>
    <source>
        <strain evidence="1 2">CBS 114990</strain>
    </source>
</reference>
<keyword evidence="2" id="KW-1185">Reference proteome</keyword>
<proteinExistence type="predicted"/>
<accession>A0ABR1WCY9</accession>
<dbReference type="Proteomes" id="UP001433268">
    <property type="component" value="Unassembled WGS sequence"/>
</dbReference>
<dbReference type="EMBL" id="JAQQWN010000006">
    <property type="protein sequence ID" value="KAK8080872.1"/>
    <property type="molecule type" value="Genomic_DNA"/>
</dbReference>